<protein>
    <submittedName>
        <fullName evidence="1">Uncharacterized protein</fullName>
    </submittedName>
</protein>
<proteinExistence type="predicted"/>
<reference evidence="1" key="1">
    <citation type="submission" date="2014-09" db="EMBL/GenBank/DDBJ databases">
        <authorList>
            <person name="Magalhaes I.L.F."/>
            <person name="Oliveira U."/>
            <person name="Santos F.R."/>
            <person name="Vidigal T.H.D.A."/>
            <person name="Brescovit A.D."/>
            <person name="Santos A.J."/>
        </authorList>
    </citation>
    <scope>NUCLEOTIDE SEQUENCE</scope>
    <source>
        <tissue evidence="1">Shoot tissue taken approximately 20 cm above the soil surface</tissue>
    </source>
</reference>
<dbReference type="AlphaFoldDB" id="A0A0A8XTC2"/>
<organism evidence="1">
    <name type="scientific">Arundo donax</name>
    <name type="common">Giant reed</name>
    <name type="synonym">Donax arundinaceus</name>
    <dbReference type="NCBI Taxonomy" id="35708"/>
    <lineage>
        <taxon>Eukaryota</taxon>
        <taxon>Viridiplantae</taxon>
        <taxon>Streptophyta</taxon>
        <taxon>Embryophyta</taxon>
        <taxon>Tracheophyta</taxon>
        <taxon>Spermatophyta</taxon>
        <taxon>Magnoliopsida</taxon>
        <taxon>Liliopsida</taxon>
        <taxon>Poales</taxon>
        <taxon>Poaceae</taxon>
        <taxon>PACMAD clade</taxon>
        <taxon>Arundinoideae</taxon>
        <taxon>Arundineae</taxon>
        <taxon>Arundo</taxon>
    </lineage>
</organism>
<reference evidence="1" key="2">
    <citation type="journal article" date="2015" name="Data Brief">
        <title>Shoot transcriptome of the giant reed, Arundo donax.</title>
        <authorList>
            <person name="Barrero R.A."/>
            <person name="Guerrero F.D."/>
            <person name="Moolhuijzen P."/>
            <person name="Goolsby J.A."/>
            <person name="Tidwell J."/>
            <person name="Bellgard S.E."/>
            <person name="Bellgard M.I."/>
        </authorList>
    </citation>
    <scope>NUCLEOTIDE SEQUENCE</scope>
    <source>
        <tissue evidence="1">Shoot tissue taken approximately 20 cm above the soil surface</tissue>
    </source>
</reference>
<accession>A0A0A8XTC2</accession>
<evidence type="ECO:0000313" key="1">
    <source>
        <dbReference type="EMBL" id="JAD16013.1"/>
    </source>
</evidence>
<name>A0A0A8XTC2_ARUDO</name>
<dbReference type="EMBL" id="GBRH01281882">
    <property type="protein sequence ID" value="JAD16013.1"/>
    <property type="molecule type" value="Transcribed_RNA"/>
</dbReference>
<sequence>MYSLLKRVRITPKIINYDIMQLLEFTSTIYVL</sequence>